<evidence type="ECO:0000313" key="5">
    <source>
        <dbReference type="Proteomes" id="UP001152523"/>
    </source>
</evidence>
<evidence type="ECO:0008006" key="6">
    <source>
        <dbReference type="Google" id="ProtNLM"/>
    </source>
</evidence>
<protein>
    <recommendedName>
        <fullName evidence="6">Late embryogenesis abundant protein LEA-2 subgroup domain-containing protein</fullName>
    </recommendedName>
</protein>
<dbReference type="GO" id="GO:0098542">
    <property type="term" value="P:defense response to other organism"/>
    <property type="evidence" value="ECO:0007669"/>
    <property type="project" value="InterPro"/>
</dbReference>
<dbReference type="PANTHER" id="PTHR31234">
    <property type="entry name" value="LATE EMBRYOGENESIS ABUNDANT (LEA) HYDROXYPROLINE-RICH GLYCOPROTEIN FAMILY"/>
    <property type="match status" value="1"/>
</dbReference>
<evidence type="ECO:0000313" key="4">
    <source>
        <dbReference type="EMBL" id="CAH9126606.1"/>
    </source>
</evidence>
<accession>A0AAV0EU24</accession>
<keyword evidence="5" id="KW-1185">Reference proteome</keyword>
<comment type="caution">
    <text evidence="4">The sequence shown here is derived from an EMBL/GenBank/DDBJ whole genome shotgun (WGS) entry which is preliminary data.</text>
</comment>
<evidence type="ECO:0000256" key="3">
    <source>
        <dbReference type="SAM" id="Phobius"/>
    </source>
</evidence>
<dbReference type="GO" id="GO:0005886">
    <property type="term" value="C:plasma membrane"/>
    <property type="evidence" value="ECO:0007669"/>
    <property type="project" value="TreeGrafter"/>
</dbReference>
<gene>
    <name evidence="4" type="ORF">CEPIT_LOCUS27665</name>
</gene>
<name>A0AAV0EU24_9ASTE</name>
<evidence type="ECO:0000256" key="2">
    <source>
        <dbReference type="ARBA" id="ARBA00023136"/>
    </source>
</evidence>
<keyword evidence="3" id="KW-1133">Transmembrane helix</keyword>
<dbReference type="PANTHER" id="PTHR31234:SF6">
    <property type="entry name" value="LATE EMBRYOGENESIS ABUNDANT PROTEIN LEA-2 SUBGROUP DOMAIN-CONTAINING PROTEIN"/>
    <property type="match status" value="1"/>
</dbReference>
<reference evidence="4" key="1">
    <citation type="submission" date="2022-07" db="EMBL/GenBank/DDBJ databases">
        <authorList>
            <person name="Macas J."/>
            <person name="Novak P."/>
            <person name="Neumann P."/>
        </authorList>
    </citation>
    <scope>NUCLEOTIDE SEQUENCE</scope>
</reference>
<comment type="subcellular location">
    <subcellularLocation>
        <location evidence="1">Membrane</location>
    </subcellularLocation>
</comment>
<organism evidence="4 5">
    <name type="scientific">Cuscuta epithymum</name>
    <dbReference type="NCBI Taxonomy" id="186058"/>
    <lineage>
        <taxon>Eukaryota</taxon>
        <taxon>Viridiplantae</taxon>
        <taxon>Streptophyta</taxon>
        <taxon>Embryophyta</taxon>
        <taxon>Tracheophyta</taxon>
        <taxon>Spermatophyta</taxon>
        <taxon>Magnoliopsida</taxon>
        <taxon>eudicotyledons</taxon>
        <taxon>Gunneridae</taxon>
        <taxon>Pentapetalae</taxon>
        <taxon>asterids</taxon>
        <taxon>lamiids</taxon>
        <taxon>Solanales</taxon>
        <taxon>Convolvulaceae</taxon>
        <taxon>Cuscuteae</taxon>
        <taxon>Cuscuta</taxon>
        <taxon>Cuscuta subgen. Cuscuta</taxon>
    </lineage>
</organism>
<proteinExistence type="predicted"/>
<sequence>MSAKQNGTIAANGTTPTAARAAAPLKQTPRPYVPQRIHDVRHNRRRCSCRRCFCYGCFWAVLIICVLLLLVAIAGAAFYVLFRPQRPEFSVSSLKISQFNLTTASDDTTRLTAKLNLTISARNPNKKMVYSYDRISLRAIASGIAIGNGSFPGFTSNPSNISVIHSTLSSMSQAVLDSESVSELKSDLKKKKGGMAIKILMDTMVVVKQDKLKSRRVGIRVTCEGIRSQTPKGGGKKKTPAVATTSDASCKVDLRIKIWKWTF</sequence>
<dbReference type="AlphaFoldDB" id="A0AAV0EU24"/>
<keyword evidence="2 3" id="KW-0472">Membrane</keyword>
<dbReference type="EMBL" id="CAMAPF010000943">
    <property type="protein sequence ID" value="CAH9126606.1"/>
    <property type="molecule type" value="Genomic_DNA"/>
</dbReference>
<keyword evidence="3" id="KW-0812">Transmembrane</keyword>
<feature type="transmembrane region" description="Helical" evidence="3">
    <location>
        <begin position="52"/>
        <end position="82"/>
    </location>
</feature>
<dbReference type="InterPro" id="IPR044839">
    <property type="entry name" value="NDR1-like"/>
</dbReference>
<dbReference type="Proteomes" id="UP001152523">
    <property type="component" value="Unassembled WGS sequence"/>
</dbReference>
<evidence type="ECO:0000256" key="1">
    <source>
        <dbReference type="ARBA" id="ARBA00004370"/>
    </source>
</evidence>